<accession>A0A2K3MVK0</accession>
<dbReference type="EMBL" id="ASHM01012858">
    <property type="protein sequence ID" value="PNX94825.1"/>
    <property type="molecule type" value="Genomic_DNA"/>
</dbReference>
<evidence type="ECO:0000313" key="2">
    <source>
        <dbReference type="EMBL" id="PNX94825.1"/>
    </source>
</evidence>
<feature type="compositionally biased region" description="Basic and acidic residues" evidence="1">
    <location>
        <begin position="35"/>
        <end position="48"/>
    </location>
</feature>
<dbReference type="AlphaFoldDB" id="A0A2K3MVK0"/>
<dbReference type="Proteomes" id="UP000236291">
    <property type="component" value="Unassembled WGS sequence"/>
</dbReference>
<evidence type="ECO:0000313" key="3">
    <source>
        <dbReference type="Proteomes" id="UP000236291"/>
    </source>
</evidence>
<protein>
    <submittedName>
        <fullName evidence="2">Uncharacterized protein</fullName>
    </submittedName>
</protein>
<reference evidence="2 3" key="1">
    <citation type="journal article" date="2014" name="Am. J. Bot.">
        <title>Genome assembly and annotation for red clover (Trifolium pratense; Fabaceae).</title>
        <authorList>
            <person name="Istvanek J."/>
            <person name="Jaros M."/>
            <person name="Krenek A."/>
            <person name="Repkova J."/>
        </authorList>
    </citation>
    <scope>NUCLEOTIDE SEQUENCE [LARGE SCALE GENOMIC DNA]</scope>
    <source>
        <strain evidence="3">cv. Tatra</strain>
        <tissue evidence="2">Young leaves</tissue>
    </source>
</reference>
<proteinExistence type="predicted"/>
<reference evidence="2 3" key="2">
    <citation type="journal article" date="2017" name="Front. Plant Sci.">
        <title>Gene Classification and Mining of Molecular Markers Useful in Red Clover (Trifolium pratense) Breeding.</title>
        <authorList>
            <person name="Istvanek J."/>
            <person name="Dluhosova J."/>
            <person name="Dluhos P."/>
            <person name="Patkova L."/>
            <person name="Nedelnik J."/>
            <person name="Repkova J."/>
        </authorList>
    </citation>
    <scope>NUCLEOTIDE SEQUENCE [LARGE SCALE GENOMIC DNA]</scope>
    <source>
        <strain evidence="3">cv. Tatra</strain>
        <tissue evidence="2">Young leaves</tissue>
    </source>
</reference>
<feature type="region of interest" description="Disordered" evidence="1">
    <location>
        <begin position="25"/>
        <end position="59"/>
    </location>
</feature>
<organism evidence="2 3">
    <name type="scientific">Trifolium pratense</name>
    <name type="common">Red clover</name>
    <dbReference type="NCBI Taxonomy" id="57577"/>
    <lineage>
        <taxon>Eukaryota</taxon>
        <taxon>Viridiplantae</taxon>
        <taxon>Streptophyta</taxon>
        <taxon>Embryophyta</taxon>
        <taxon>Tracheophyta</taxon>
        <taxon>Spermatophyta</taxon>
        <taxon>Magnoliopsida</taxon>
        <taxon>eudicotyledons</taxon>
        <taxon>Gunneridae</taxon>
        <taxon>Pentapetalae</taxon>
        <taxon>rosids</taxon>
        <taxon>fabids</taxon>
        <taxon>Fabales</taxon>
        <taxon>Fabaceae</taxon>
        <taxon>Papilionoideae</taxon>
        <taxon>50 kb inversion clade</taxon>
        <taxon>NPAAA clade</taxon>
        <taxon>Hologalegina</taxon>
        <taxon>IRL clade</taxon>
        <taxon>Trifolieae</taxon>
        <taxon>Trifolium</taxon>
    </lineage>
</organism>
<sequence>MRREEKQTALDEVGLGARNSKCRKKCRSLNGSTRTAEKHDGADEERRSTGVVSREEEEP</sequence>
<gene>
    <name evidence="2" type="ORF">L195_g018006</name>
</gene>
<comment type="caution">
    <text evidence="2">The sequence shown here is derived from an EMBL/GenBank/DDBJ whole genome shotgun (WGS) entry which is preliminary data.</text>
</comment>
<evidence type="ECO:0000256" key="1">
    <source>
        <dbReference type="SAM" id="MobiDB-lite"/>
    </source>
</evidence>
<name>A0A2K3MVK0_TRIPR</name>